<gene>
    <name evidence="1" type="ORF">DHETER_LOCUS8706</name>
</gene>
<organism evidence="1 2">
    <name type="scientific">Dentiscutata heterogama</name>
    <dbReference type="NCBI Taxonomy" id="1316150"/>
    <lineage>
        <taxon>Eukaryota</taxon>
        <taxon>Fungi</taxon>
        <taxon>Fungi incertae sedis</taxon>
        <taxon>Mucoromycota</taxon>
        <taxon>Glomeromycotina</taxon>
        <taxon>Glomeromycetes</taxon>
        <taxon>Diversisporales</taxon>
        <taxon>Gigasporaceae</taxon>
        <taxon>Dentiscutata</taxon>
    </lineage>
</organism>
<keyword evidence="2" id="KW-1185">Reference proteome</keyword>
<proteinExistence type="predicted"/>
<protein>
    <submittedName>
        <fullName evidence="1">11291_t:CDS:1</fullName>
    </submittedName>
</protein>
<name>A0ACA9N725_9GLOM</name>
<dbReference type="EMBL" id="CAJVPU010014163">
    <property type="protein sequence ID" value="CAG8638035.1"/>
    <property type="molecule type" value="Genomic_DNA"/>
</dbReference>
<comment type="caution">
    <text evidence="1">The sequence shown here is derived from an EMBL/GenBank/DDBJ whole genome shotgun (WGS) entry which is preliminary data.</text>
</comment>
<evidence type="ECO:0000313" key="2">
    <source>
        <dbReference type="Proteomes" id="UP000789702"/>
    </source>
</evidence>
<sequence length="245" mass="28748">MSETWMLYKKSWLVFYTKRNINLDIRSSQCVKSLHSKLKGVKNRIIPIDVLFATLLQQLHELSQKQVYESFLHQSKHRYDEANMVLEKLKSVCLRFAFESFIKQQAKLAKSESYEVFKSTELNTVYLYIVQTFKQLPSHHHDAFASLMQQASEYIIEHDKIPELLQRELKCQQSNIYIDVYQIIDIFYSIDENKTSLKKSAGKYKHDKIVVKLIICISTATNCNKSQVPVIKHLRGRSPKNAKQK</sequence>
<dbReference type="Proteomes" id="UP000789702">
    <property type="component" value="Unassembled WGS sequence"/>
</dbReference>
<evidence type="ECO:0000313" key="1">
    <source>
        <dbReference type="EMBL" id="CAG8638035.1"/>
    </source>
</evidence>
<accession>A0ACA9N725</accession>
<reference evidence="1" key="1">
    <citation type="submission" date="2021-06" db="EMBL/GenBank/DDBJ databases">
        <authorList>
            <person name="Kallberg Y."/>
            <person name="Tangrot J."/>
            <person name="Rosling A."/>
        </authorList>
    </citation>
    <scope>NUCLEOTIDE SEQUENCE</scope>
    <source>
        <strain evidence="1">IL203A</strain>
    </source>
</reference>